<feature type="domain" description="Dual specificity/tyrosine protein phosphatase N-terminal" evidence="1">
    <location>
        <begin position="1"/>
        <end position="114"/>
    </location>
</feature>
<reference evidence="2 3" key="1">
    <citation type="submission" date="2008-07" db="EMBL/GenBank/DDBJ databases">
        <authorList>
            <person name="El-Sayed N."/>
            <person name="Caler E."/>
            <person name="Inman J."/>
            <person name="Amedeo P."/>
            <person name="Hass B."/>
            <person name="Wortman J."/>
        </authorList>
    </citation>
    <scope>NUCLEOTIDE SEQUENCE [LARGE SCALE GENOMIC DNA]</scope>
    <source>
        <strain evidence="3">ATCC 50983 / TXsc</strain>
    </source>
</reference>
<dbReference type="OrthoDB" id="442453at2759"/>
<dbReference type="InParanoid" id="C5LSV9"/>
<dbReference type="InterPro" id="IPR029260">
    <property type="entry name" value="DSPn"/>
</dbReference>
<sequence length="200" mass="23048">VFTIDDELKYEPFASDFGPVNLGMVHTYTEKVRAFLEGNRPVVHYCSNDARKRANAVFLACAFLVLHCDLKPKEALAKVVSAGFNSFLPFRDASSGPCSYKCMIVDCLEGLHRAWCLGWYDPATFDKYHYHYYEKIDNGDLNWIIPRKFLAFAGPHSERLDPNGYFTLMPEDYYDVFKEFGVSLVVRLNKKCYDIVRPIK</sequence>
<proteinExistence type="predicted"/>
<evidence type="ECO:0000313" key="2">
    <source>
        <dbReference type="EMBL" id="EER00184.1"/>
    </source>
</evidence>
<dbReference type="CDD" id="cd17657">
    <property type="entry name" value="CDC14_N"/>
    <property type="match status" value="1"/>
</dbReference>
<evidence type="ECO:0000259" key="1">
    <source>
        <dbReference type="Pfam" id="PF14671"/>
    </source>
</evidence>
<dbReference type="OMA" id="DISWIVP"/>
<dbReference type="Pfam" id="PF14671">
    <property type="entry name" value="DSPn"/>
    <property type="match status" value="1"/>
</dbReference>
<dbReference type="GeneID" id="9049914"/>
<name>C5LSV9_PERM5</name>
<protein>
    <submittedName>
        <fullName evidence="2">CDC14 phosphatase, putative</fullName>
    </submittedName>
</protein>
<dbReference type="RefSeq" id="XP_002767466.1">
    <property type="nucleotide sequence ID" value="XM_002767420.1"/>
</dbReference>
<keyword evidence="3" id="KW-1185">Reference proteome</keyword>
<dbReference type="Gene3D" id="3.90.190.10">
    <property type="entry name" value="Protein tyrosine phosphatase superfamily"/>
    <property type="match status" value="2"/>
</dbReference>
<accession>C5LSV9</accession>
<dbReference type="EMBL" id="GG685207">
    <property type="protein sequence ID" value="EER00184.1"/>
    <property type="molecule type" value="Genomic_DNA"/>
</dbReference>
<dbReference type="PANTHER" id="PTHR23339">
    <property type="entry name" value="TYROSINE SPECIFIC PROTEIN PHOSPHATASE AND DUAL SPECIFICITY PROTEIN PHOSPHATASE"/>
    <property type="match status" value="1"/>
</dbReference>
<feature type="non-terminal residue" evidence="2">
    <location>
        <position position="1"/>
    </location>
</feature>
<dbReference type="Proteomes" id="UP000007800">
    <property type="component" value="Unassembled WGS sequence"/>
</dbReference>
<dbReference type="InterPro" id="IPR029021">
    <property type="entry name" value="Prot-tyrosine_phosphatase-like"/>
</dbReference>
<dbReference type="AlphaFoldDB" id="C5LSV9"/>
<organism evidence="3">
    <name type="scientific">Perkinsus marinus (strain ATCC 50983 / TXsc)</name>
    <dbReference type="NCBI Taxonomy" id="423536"/>
    <lineage>
        <taxon>Eukaryota</taxon>
        <taxon>Sar</taxon>
        <taxon>Alveolata</taxon>
        <taxon>Perkinsozoa</taxon>
        <taxon>Perkinsea</taxon>
        <taxon>Perkinsida</taxon>
        <taxon>Perkinsidae</taxon>
        <taxon>Perkinsus</taxon>
    </lineage>
</organism>
<dbReference type="InterPro" id="IPR050561">
    <property type="entry name" value="PTP"/>
</dbReference>
<evidence type="ECO:0000313" key="3">
    <source>
        <dbReference type="Proteomes" id="UP000007800"/>
    </source>
</evidence>
<dbReference type="SUPFAM" id="SSF52799">
    <property type="entry name" value="(Phosphotyrosine protein) phosphatases II"/>
    <property type="match status" value="2"/>
</dbReference>
<gene>
    <name evidence="2" type="ORF">Pmar_PMAR016484</name>
</gene>